<name>A0AAE0XI82_9PEZI</name>
<dbReference type="Proteomes" id="UP001270362">
    <property type="component" value="Unassembled WGS sequence"/>
</dbReference>
<proteinExistence type="predicted"/>
<comment type="caution">
    <text evidence="2">The sequence shown here is derived from an EMBL/GenBank/DDBJ whole genome shotgun (WGS) entry which is preliminary data.</text>
</comment>
<reference evidence="2" key="2">
    <citation type="submission" date="2023-06" db="EMBL/GenBank/DDBJ databases">
        <authorList>
            <consortium name="Lawrence Berkeley National Laboratory"/>
            <person name="Haridas S."/>
            <person name="Hensen N."/>
            <person name="Bonometti L."/>
            <person name="Westerberg I."/>
            <person name="Brannstrom I.O."/>
            <person name="Guillou S."/>
            <person name="Cros-Aarteil S."/>
            <person name="Calhoun S."/>
            <person name="Kuo A."/>
            <person name="Mondo S."/>
            <person name="Pangilinan J."/>
            <person name="Riley R."/>
            <person name="Labutti K."/>
            <person name="Andreopoulos B."/>
            <person name="Lipzen A."/>
            <person name="Chen C."/>
            <person name="Yanf M."/>
            <person name="Daum C."/>
            <person name="Ng V."/>
            <person name="Clum A."/>
            <person name="Steindorff A."/>
            <person name="Ohm R."/>
            <person name="Martin F."/>
            <person name="Silar P."/>
            <person name="Natvig D."/>
            <person name="Lalanne C."/>
            <person name="Gautier V."/>
            <person name="Ament-Velasquez S.L."/>
            <person name="Kruys A."/>
            <person name="Hutchinson M.I."/>
            <person name="Powell A.J."/>
            <person name="Barry K."/>
            <person name="Miller A.N."/>
            <person name="Grigoriev I.V."/>
            <person name="Debuchy R."/>
            <person name="Gladieux P."/>
            <person name="Thoren M.H."/>
            <person name="Johannesson H."/>
        </authorList>
    </citation>
    <scope>NUCLEOTIDE SEQUENCE</scope>
    <source>
        <strain evidence="2">CBS 314.62</strain>
    </source>
</reference>
<feature type="compositionally biased region" description="Acidic residues" evidence="1">
    <location>
        <begin position="279"/>
        <end position="288"/>
    </location>
</feature>
<evidence type="ECO:0000313" key="3">
    <source>
        <dbReference type="Proteomes" id="UP001270362"/>
    </source>
</evidence>
<evidence type="ECO:0000313" key="2">
    <source>
        <dbReference type="EMBL" id="KAK3693917.1"/>
    </source>
</evidence>
<dbReference type="EMBL" id="JAULSO010000001">
    <property type="protein sequence ID" value="KAK3693917.1"/>
    <property type="molecule type" value="Genomic_DNA"/>
</dbReference>
<feature type="compositionally biased region" description="Basic and acidic residues" evidence="1">
    <location>
        <begin position="244"/>
        <end position="254"/>
    </location>
</feature>
<protein>
    <submittedName>
        <fullName evidence="2">Uncharacterized protein</fullName>
    </submittedName>
</protein>
<keyword evidence="3" id="KW-1185">Reference proteome</keyword>
<reference evidence="2" key="1">
    <citation type="journal article" date="2023" name="Mol. Phylogenet. Evol.">
        <title>Genome-scale phylogeny and comparative genomics of the fungal order Sordariales.</title>
        <authorList>
            <person name="Hensen N."/>
            <person name="Bonometti L."/>
            <person name="Westerberg I."/>
            <person name="Brannstrom I.O."/>
            <person name="Guillou S."/>
            <person name="Cros-Aarteil S."/>
            <person name="Calhoun S."/>
            <person name="Haridas S."/>
            <person name="Kuo A."/>
            <person name="Mondo S."/>
            <person name="Pangilinan J."/>
            <person name="Riley R."/>
            <person name="LaButti K."/>
            <person name="Andreopoulos B."/>
            <person name="Lipzen A."/>
            <person name="Chen C."/>
            <person name="Yan M."/>
            <person name="Daum C."/>
            <person name="Ng V."/>
            <person name="Clum A."/>
            <person name="Steindorff A."/>
            <person name="Ohm R.A."/>
            <person name="Martin F."/>
            <person name="Silar P."/>
            <person name="Natvig D.O."/>
            <person name="Lalanne C."/>
            <person name="Gautier V."/>
            <person name="Ament-Velasquez S.L."/>
            <person name="Kruys A."/>
            <person name="Hutchinson M.I."/>
            <person name="Powell A.J."/>
            <person name="Barry K."/>
            <person name="Miller A.N."/>
            <person name="Grigoriev I.V."/>
            <person name="Debuchy R."/>
            <person name="Gladieux P."/>
            <person name="Hiltunen Thoren M."/>
            <person name="Johannesson H."/>
        </authorList>
    </citation>
    <scope>NUCLEOTIDE SEQUENCE</scope>
    <source>
        <strain evidence="2">CBS 314.62</strain>
    </source>
</reference>
<organism evidence="2 3">
    <name type="scientific">Podospora appendiculata</name>
    <dbReference type="NCBI Taxonomy" id="314037"/>
    <lineage>
        <taxon>Eukaryota</taxon>
        <taxon>Fungi</taxon>
        <taxon>Dikarya</taxon>
        <taxon>Ascomycota</taxon>
        <taxon>Pezizomycotina</taxon>
        <taxon>Sordariomycetes</taxon>
        <taxon>Sordariomycetidae</taxon>
        <taxon>Sordariales</taxon>
        <taxon>Podosporaceae</taxon>
        <taxon>Podospora</taxon>
    </lineage>
</organism>
<feature type="compositionally biased region" description="Low complexity" evidence="1">
    <location>
        <begin position="311"/>
        <end position="321"/>
    </location>
</feature>
<accession>A0AAE0XI82</accession>
<dbReference type="AlphaFoldDB" id="A0AAE0XI82"/>
<sequence length="398" mass="45116">MASRPPRTFLRSILWRPEEMAGALDPYKSIPGLQNWTRPRSSRLWRTLETRDPYSDAEDTTKVVVLNNLTVIMRLWLWYRNIRGDDDKFPKAVFNSLGIFAVEDRRQLYYHLNGLLDVLVCARRLYLRAFPYFRIPQNTTPRVTRFLNLLDQLLDDIDRRGRRPEVSPSDLLQLHGLQRDWNRARQADPKSLITSDPPAAAPEGLSPRNLAATLPAQHAGQSGVGQVSTVLEDDSDNQTLVGDTPRHVSERDASESESESDWDHSIFGSSPPEGQTLDETFDSDDDEGNNSSNHESDDDSLFVPRTRRGDSSSSPAAVSPSTGISGRDSLQHEADMEAAPGAVLGTVRDTFGFSRGLVDQLEADMVEHPRRELSLERRLQVEECKRWLDRVVREWQEL</sequence>
<feature type="region of interest" description="Disordered" evidence="1">
    <location>
        <begin position="235"/>
        <end position="329"/>
    </location>
</feature>
<gene>
    <name evidence="2" type="ORF">B0T22DRAFT_506009</name>
</gene>
<evidence type="ECO:0000256" key="1">
    <source>
        <dbReference type="SAM" id="MobiDB-lite"/>
    </source>
</evidence>